<dbReference type="InterPro" id="IPR025737">
    <property type="entry name" value="FApF"/>
</dbReference>
<gene>
    <name evidence="2" type="ORF">DVT68_11175</name>
</gene>
<dbReference type="Proteomes" id="UP000254711">
    <property type="component" value="Unassembled WGS sequence"/>
</dbReference>
<feature type="signal peptide" evidence="1">
    <location>
        <begin position="1"/>
        <end position="22"/>
    </location>
</feature>
<accession>A0A370K9D9</accession>
<organism evidence="2 3">
    <name type="scientific">Dyella solisilvae</name>
    <dbReference type="NCBI Taxonomy" id="1920168"/>
    <lineage>
        <taxon>Bacteria</taxon>
        <taxon>Pseudomonadati</taxon>
        <taxon>Pseudomonadota</taxon>
        <taxon>Gammaproteobacteria</taxon>
        <taxon>Lysobacterales</taxon>
        <taxon>Rhodanobacteraceae</taxon>
        <taxon>Dyella</taxon>
    </lineage>
</organism>
<feature type="chain" id="PRO_5016595722" evidence="1">
    <location>
        <begin position="23"/>
        <end position="302"/>
    </location>
</feature>
<evidence type="ECO:0000313" key="3">
    <source>
        <dbReference type="Proteomes" id="UP000254711"/>
    </source>
</evidence>
<proteinExistence type="predicted"/>
<evidence type="ECO:0000313" key="2">
    <source>
        <dbReference type="EMBL" id="RDI99268.1"/>
    </source>
</evidence>
<reference evidence="2 3" key="1">
    <citation type="submission" date="2018-07" db="EMBL/GenBank/DDBJ databases">
        <title>Dyella solisilvae sp. nov., isolated from the pine and broad-leaved mixed forest soil.</title>
        <authorList>
            <person name="Gao Z."/>
            <person name="Qiu L."/>
        </authorList>
    </citation>
    <scope>NUCLEOTIDE SEQUENCE [LARGE SCALE GENOMIC DNA]</scope>
    <source>
        <strain evidence="2 3">DHG54</strain>
    </source>
</reference>
<dbReference type="EMBL" id="QQSY01000002">
    <property type="protein sequence ID" value="RDI99268.1"/>
    <property type="molecule type" value="Genomic_DNA"/>
</dbReference>
<protein>
    <submittedName>
        <fullName evidence="2">Transporter</fullName>
    </submittedName>
</protein>
<dbReference type="OrthoDB" id="191143at2"/>
<keyword evidence="1" id="KW-0732">Signal</keyword>
<dbReference type="AlphaFoldDB" id="A0A370K9D9"/>
<evidence type="ECO:0000256" key="1">
    <source>
        <dbReference type="SAM" id="SignalP"/>
    </source>
</evidence>
<keyword evidence="3" id="KW-1185">Reference proteome</keyword>
<dbReference type="Pfam" id="PF13557">
    <property type="entry name" value="Phenol_MetA_deg"/>
    <property type="match status" value="1"/>
</dbReference>
<sequence length="302" mass="32013">MFRVLLQAGMVGLLLHVASASAQDLEPRTYSPSPIGTNFIGATYTYLTGDVLTDPSLPVSNVQASINTYALGYVHTFALAGRTASIGVAIPGMSADLSGDVIDAPTSIHRAGMGDIRLRFAYNLVGNPAMTPAEFAQREQTTSVGMSLTVSAPTGKYDPSLLVNVGTNRWAFKPEIGVSQPWGNWFFEASLGAWFFTDNNNYYGGNTRSQDPLATVSLNGGYSFKPGLWLAAAIGYAKGGATSVNGVGSNNGQSNMRYGLTLSAPFAHGWSTKLAVSNGLVTRIGGNYKGISLAVQYRWFDP</sequence>
<name>A0A370K9D9_9GAMM</name>
<comment type="caution">
    <text evidence="2">The sequence shown here is derived from an EMBL/GenBank/DDBJ whole genome shotgun (WGS) entry which is preliminary data.</text>
</comment>